<evidence type="ECO:0000313" key="2">
    <source>
        <dbReference type="Proteomes" id="UP000001261"/>
    </source>
</evidence>
<dbReference type="RefSeq" id="XP_001245841.1">
    <property type="nucleotide sequence ID" value="XM_001245840.2"/>
</dbReference>
<sequence>MKWVKSAFFPPSFSRFLGISLADLSPRGNRAAANRPPFSTAQTVSVSFRPVCPAPSLPSGSPSPILIISIPSKALRRLIPVVYSPFHPPPSLFVAQKFGLTTTCCGIGVLPQRTTTERFLHRPRSRIISVAFLPGPPSDPVCIRPPLGANSSPSIPQDPRSYPKFYFNYWILSRHSQKFISPCDLSAGIARFAICLTLKFEQLLSRISSRNLLPTSLSV</sequence>
<dbReference type="KEGG" id="cim:CIMG_05282"/>
<dbReference type="InParanoid" id="J3KF82"/>
<dbReference type="Proteomes" id="UP000001261">
    <property type="component" value="Unassembled WGS sequence"/>
</dbReference>
<dbReference type="GeneID" id="4564618"/>
<name>J3KF82_COCIM</name>
<reference evidence="2" key="1">
    <citation type="journal article" date="2009" name="Genome Res.">
        <title>Comparative genomic analyses of the human fungal pathogens Coccidioides and their relatives.</title>
        <authorList>
            <person name="Sharpton T.J."/>
            <person name="Stajich J.E."/>
            <person name="Rounsley S.D."/>
            <person name="Gardner M.J."/>
            <person name="Wortman J.R."/>
            <person name="Jordar V.S."/>
            <person name="Maiti R."/>
            <person name="Kodira C.D."/>
            <person name="Neafsey D.E."/>
            <person name="Zeng Q."/>
            <person name="Hung C.-Y."/>
            <person name="McMahan C."/>
            <person name="Muszewska A."/>
            <person name="Grynberg M."/>
            <person name="Mandel M.A."/>
            <person name="Kellner E.M."/>
            <person name="Barker B.M."/>
            <person name="Galgiani J.N."/>
            <person name="Orbach M.J."/>
            <person name="Kirkland T.N."/>
            <person name="Cole G.T."/>
            <person name="Henn M.R."/>
            <person name="Birren B.W."/>
            <person name="Taylor J.W."/>
        </authorList>
    </citation>
    <scope>NUCLEOTIDE SEQUENCE [LARGE SCALE GENOMIC DNA]</scope>
    <source>
        <strain evidence="2">RS</strain>
    </source>
</reference>
<dbReference type="OMA" id="NYWILSR"/>
<dbReference type="EMBL" id="GG704914">
    <property type="protein sequence ID" value="EAS34258.3"/>
    <property type="molecule type" value="Genomic_DNA"/>
</dbReference>
<evidence type="ECO:0000313" key="1">
    <source>
        <dbReference type="EMBL" id="EAS34258.3"/>
    </source>
</evidence>
<dbReference type="AlphaFoldDB" id="J3KF82"/>
<accession>J3KF82</accession>
<dbReference type="VEuPathDB" id="FungiDB:CIMG_05282"/>
<gene>
    <name evidence="1" type="ORF">CIMG_05282</name>
</gene>
<reference evidence="2" key="2">
    <citation type="journal article" date="2010" name="Genome Res.">
        <title>Population genomic sequencing of Coccidioides fungi reveals recent hybridization and transposon control.</title>
        <authorList>
            <person name="Neafsey D.E."/>
            <person name="Barker B.M."/>
            <person name="Sharpton T.J."/>
            <person name="Stajich J.E."/>
            <person name="Park D.J."/>
            <person name="Whiston E."/>
            <person name="Hung C.-Y."/>
            <person name="McMahan C."/>
            <person name="White J."/>
            <person name="Sykes S."/>
            <person name="Heiman D."/>
            <person name="Young S."/>
            <person name="Zeng Q."/>
            <person name="Abouelleil A."/>
            <person name="Aftuck L."/>
            <person name="Bessette D."/>
            <person name="Brown A."/>
            <person name="FitzGerald M."/>
            <person name="Lui A."/>
            <person name="Macdonald J.P."/>
            <person name="Priest M."/>
            <person name="Orbach M.J."/>
            <person name="Galgiani J.N."/>
            <person name="Kirkland T.N."/>
            <person name="Cole G.T."/>
            <person name="Birren B.W."/>
            <person name="Henn M.R."/>
            <person name="Taylor J.W."/>
            <person name="Rounsley S.D."/>
        </authorList>
    </citation>
    <scope>GENOME REANNOTATION</scope>
    <source>
        <strain evidence="2">RS</strain>
    </source>
</reference>
<organism evidence="1 2">
    <name type="scientific">Coccidioides immitis (strain RS)</name>
    <name type="common">Valley fever fungus</name>
    <dbReference type="NCBI Taxonomy" id="246410"/>
    <lineage>
        <taxon>Eukaryota</taxon>
        <taxon>Fungi</taxon>
        <taxon>Dikarya</taxon>
        <taxon>Ascomycota</taxon>
        <taxon>Pezizomycotina</taxon>
        <taxon>Eurotiomycetes</taxon>
        <taxon>Eurotiomycetidae</taxon>
        <taxon>Onygenales</taxon>
        <taxon>Onygenaceae</taxon>
        <taxon>Coccidioides</taxon>
    </lineage>
</organism>
<protein>
    <submittedName>
        <fullName evidence="1">Uncharacterized protein</fullName>
    </submittedName>
</protein>
<proteinExistence type="predicted"/>
<keyword evidence="2" id="KW-1185">Reference proteome</keyword>